<dbReference type="InterPro" id="IPR011009">
    <property type="entry name" value="Kinase-like_dom_sf"/>
</dbReference>
<evidence type="ECO:0000256" key="3">
    <source>
        <dbReference type="ARBA" id="ARBA00022741"/>
    </source>
</evidence>
<dbReference type="EMBL" id="JABTTQ020000005">
    <property type="protein sequence ID" value="KAK6156019.1"/>
    <property type="molecule type" value="Genomic_DNA"/>
</dbReference>
<keyword evidence="5" id="KW-0067">ATP-binding</keyword>
<keyword evidence="1" id="KW-0723">Serine/threonine-protein kinase</keyword>
<evidence type="ECO:0000313" key="8">
    <source>
        <dbReference type="Proteomes" id="UP001318860"/>
    </source>
</evidence>
<evidence type="ECO:0000259" key="6">
    <source>
        <dbReference type="PROSITE" id="PS50011"/>
    </source>
</evidence>
<dbReference type="PROSITE" id="PS50011">
    <property type="entry name" value="PROTEIN_KINASE_DOM"/>
    <property type="match status" value="1"/>
</dbReference>
<proteinExistence type="predicted"/>
<accession>A0ABR0XA71</accession>
<dbReference type="PANTHER" id="PTHR43895">
    <property type="entry name" value="CALCIUM/CALMODULIN-DEPENDENT PROTEIN KINASE KINASE-RELATED"/>
    <property type="match status" value="1"/>
</dbReference>
<evidence type="ECO:0000256" key="5">
    <source>
        <dbReference type="ARBA" id="ARBA00022840"/>
    </source>
</evidence>
<feature type="domain" description="Protein kinase" evidence="6">
    <location>
        <begin position="1"/>
        <end position="297"/>
    </location>
</feature>
<keyword evidence="2" id="KW-0808">Transferase</keyword>
<evidence type="ECO:0000256" key="4">
    <source>
        <dbReference type="ARBA" id="ARBA00022777"/>
    </source>
</evidence>
<keyword evidence="3" id="KW-0547">Nucleotide-binding</keyword>
<evidence type="ECO:0000256" key="2">
    <source>
        <dbReference type="ARBA" id="ARBA00022679"/>
    </source>
</evidence>
<comment type="caution">
    <text evidence="7">The sequence shown here is derived from an EMBL/GenBank/DDBJ whole genome shotgun (WGS) entry which is preliminary data.</text>
</comment>
<protein>
    <recommendedName>
        <fullName evidence="6">Protein kinase domain-containing protein</fullName>
    </recommendedName>
</protein>
<reference evidence="7 8" key="1">
    <citation type="journal article" date="2021" name="Comput. Struct. Biotechnol. J.">
        <title>De novo genome assembly of the potent medicinal plant Rehmannia glutinosa using nanopore technology.</title>
        <authorList>
            <person name="Ma L."/>
            <person name="Dong C."/>
            <person name="Song C."/>
            <person name="Wang X."/>
            <person name="Zheng X."/>
            <person name="Niu Y."/>
            <person name="Chen S."/>
            <person name="Feng W."/>
        </authorList>
    </citation>
    <scope>NUCLEOTIDE SEQUENCE [LARGE SCALE GENOMIC DNA]</scope>
    <source>
        <strain evidence="7">DH-2019</strain>
    </source>
</reference>
<gene>
    <name evidence="7" type="ORF">DH2020_010267</name>
</gene>
<evidence type="ECO:0000256" key="1">
    <source>
        <dbReference type="ARBA" id="ARBA00022527"/>
    </source>
</evidence>
<sequence length="297" mass="33810">METKGNILMEKYEVGRLLGQGTFAKVYYDQTGDIRDEFGQTPNIVHLEEVLATKTKIYLEDGICCTWRTFSQGCKGKLKEDIAKKYFQQLICAVNFCHGRGVYHRDLKNRKIFVDEKRSLKVSDFGLSALSECKRVDGLLHTTCGTPAYVAPEVISRKGYDGAKADIWSCGVILFVLLKGYLPFHDSNLMEMYKKIARGDYKCPNWFPPKLEGYFRKFSIQIPNREFDCQNYGKTRGSKGLGSKQGTKLGDARKTSDRYGCSFETFRGCDNVAEKPTNLNAFDIISLDWIRLVGFYS</sequence>
<dbReference type="InterPro" id="IPR000719">
    <property type="entry name" value="Prot_kinase_dom"/>
</dbReference>
<keyword evidence="8" id="KW-1185">Reference proteome</keyword>
<keyword evidence="4" id="KW-0418">Kinase</keyword>
<dbReference type="Pfam" id="PF00069">
    <property type="entry name" value="Pkinase"/>
    <property type="match status" value="1"/>
</dbReference>
<evidence type="ECO:0000313" key="7">
    <source>
        <dbReference type="EMBL" id="KAK6156019.1"/>
    </source>
</evidence>
<organism evidence="7 8">
    <name type="scientific">Rehmannia glutinosa</name>
    <name type="common">Chinese foxglove</name>
    <dbReference type="NCBI Taxonomy" id="99300"/>
    <lineage>
        <taxon>Eukaryota</taxon>
        <taxon>Viridiplantae</taxon>
        <taxon>Streptophyta</taxon>
        <taxon>Embryophyta</taxon>
        <taxon>Tracheophyta</taxon>
        <taxon>Spermatophyta</taxon>
        <taxon>Magnoliopsida</taxon>
        <taxon>eudicotyledons</taxon>
        <taxon>Gunneridae</taxon>
        <taxon>Pentapetalae</taxon>
        <taxon>asterids</taxon>
        <taxon>lamiids</taxon>
        <taxon>Lamiales</taxon>
        <taxon>Orobanchaceae</taxon>
        <taxon>Rehmannieae</taxon>
        <taxon>Rehmannia</taxon>
    </lineage>
</organism>
<dbReference type="SUPFAM" id="SSF56112">
    <property type="entry name" value="Protein kinase-like (PK-like)"/>
    <property type="match status" value="1"/>
</dbReference>
<dbReference type="Proteomes" id="UP001318860">
    <property type="component" value="Unassembled WGS sequence"/>
</dbReference>
<name>A0ABR0XA71_REHGL</name>
<dbReference type="Gene3D" id="1.10.510.10">
    <property type="entry name" value="Transferase(Phosphotransferase) domain 1"/>
    <property type="match status" value="1"/>
</dbReference>
<dbReference type="PANTHER" id="PTHR43895:SF28">
    <property type="entry name" value="CBL-INTERACTING SERINE_THREONINE-PROTEIN KINASE 15"/>
    <property type="match status" value="1"/>
</dbReference>